<gene>
    <name evidence="1" type="ORF">LCGC14_3142050</name>
</gene>
<evidence type="ECO:0000313" key="1">
    <source>
        <dbReference type="EMBL" id="KKK48747.1"/>
    </source>
</evidence>
<name>A0A0F8VWP2_9ZZZZ</name>
<reference evidence="1" key="1">
    <citation type="journal article" date="2015" name="Nature">
        <title>Complex archaea that bridge the gap between prokaryotes and eukaryotes.</title>
        <authorList>
            <person name="Spang A."/>
            <person name="Saw J.H."/>
            <person name="Jorgensen S.L."/>
            <person name="Zaremba-Niedzwiedzka K."/>
            <person name="Martijn J."/>
            <person name="Lind A.E."/>
            <person name="van Eijk R."/>
            <person name="Schleper C."/>
            <person name="Guy L."/>
            <person name="Ettema T.J."/>
        </authorList>
    </citation>
    <scope>NUCLEOTIDE SEQUENCE</scope>
</reference>
<sequence>MVGLTPAAPAAGIIRVASDTKGSIASTTVETEIATVTVPANLIKNGIIVYAAIGVTGSTSDAYFRLKIGADGSEATKQTVRLSARVGATLLNGGSLLFDDSTQTWTNEISVIVTAENNQPGAGDIATCFQLVVEGY</sequence>
<protein>
    <submittedName>
        <fullName evidence="1">Uncharacterized protein</fullName>
    </submittedName>
</protein>
<accession>A0A0F8VWP2</accession>
<proteinExistence type="predicted"/>
<dbReference type="EMBL" id="LAZR01068913">
    <property type="protein sequence ID" value="KKK48747.1"/>
    <property type="molecule type" value="Genomic_DNA"/>
</dbReference>
<comment type="caution">
    <text evidence="1">The sequence shown here is derived from an EMBL/GenBank/DDBJ whole genome shotgun (WGS) entry which is preliminary data.</text>
</comment>
<dbReference type="AlphaFoldDB" id="A0A0F8VWP2"/>
<organism evidence="1">
    <name type="scientific">marine sediment metagenome</name>
    <dbReference type="NCBI Taxonomy" id="412755"/>
    <lineage>
        <taxon>unclassified sequences</taxon>
        <taxon>metagenomes</taxon>
        <taxon>ecological metagenomes</taxon>
    </lineage>
</organism>